<dbReference type="EMBL" id="SLWB01000002">
    <property type="protein sequence ID" value="TCN72193.1"/>
    <property type="molecule type" value="Genomic_DNA"/>
</dbReference>
<evidence type="ECO:0000313" key="2">
    <source>
        <dbReference type="EMBL" id="TCN72193.1"/>
    </source>
</evidence>
<name>A0A4R2ET15_9BACT</name>
<dbReference type="Proteomes" id="UP000294830">
    <property type="component" value="Unassembled WGS sequence"/>
</dbReference>
<evidence type="ECO:0000256" key="1">
    <source>
        <dbReference type="SAM" id="Coils"/>
    </source>
</evidence>
<keyword evidence="3" id="KW-1185">Reference proteome</keyword>
<gene>
    <name evidence="2" type="ORF">CLV25_102156</name>
</gene>
<feature type="coiled-coil region" evidence="1">
    <location>
        <begin position="1"/>
        <end position="31"/>
    </location>
</feature>
<sequence>MDSKDIDLTNIDARLQELEELAEVIKSLQKDPNHNPEELELLAEELKKRVYELETFLLKAKLEVDNRLVRKSAAYYYHVKELAEAGDAEARKVYEDLRPSYEAYLRSSIELN</sequence>
<protein>
    <submittedName>
        <fullName evidence="2">Uncharacterized protein</fullName>
    </submittedName>
</protein>
<reference evidence="2 3" key="1">
    <citation type="submission" date="2019-03" db="EMBL/GenBank/DDBJ databases">
        <title>Genomic Encyclopedia of Archaeal and Bacterial Type Strains, Phase II (KMG-II): from individual species to whole genera.</title>
        <authorList>
            <person name="Goeker M."/>
        </authorList>
    </citation>
    <scope>NUCLEOTIDE SEQUENCE [LARGE SCALE GENOMIC DNA]</scope>
    <source>
        <strain evidence="2 3">RL-C</strain>
    </source>
</reference>
<comment type="caution">
    <text evidence="2">The sequence shown here is derived from an EMBL/GenBank/DDBJ whole genome shotgun (WGS) entry which is preliminary data.</text>
</comment>
<dbReference type="OrthoDB" id="1259280at2"/>
<dbReference type="RefSeq" id="WP_131838255.1">
    <property type="nucleotide sequence ID" value="NZ_SLWB01000002.1"/>
</dbReference>
<dbReference type="AlphaFoldDB" id="A0A4R2ET15"/>
<accession>A0A4R2ET15</accession>
<organism evidence="2 3">
    <name type="scientific">Acetobacteroides hydrogenigenes</name>
    <dbReference type="NCBI Taxonomy" id="979970"/>
    <lineage>
        <taxon>Bacteria</taxon>
        <taxon>Pseudomonadati</taxon>
        <taxon>Bacteroidota</taxon>
        <taxon>Bacteroidia</taxon>
        <taxon>Bacteroidales</taxon>
        <taxon>Rikenellaceae</taxon>
        <taxon>Acetobacteroides</taxon>
    </lineage>
</organism>
<evidence type="ECO:0000313" key="3">
    <source>
        <dbReference type="Proteomes" id="UP000294830"/>
    </source>
</evidence>
<proteinExistence type="predicted"/>
<keyword evidence="1" id="KW-0175">Coiled coil</keyword>